<organism evidence="2 3">
    <name type="scientific">Methylobacterium oryzae CBMB20</name>
    <dbReference type="NCBI Taxonomy" id="693986"/>
    <lineage>
        <taxon>Bacteria</taxon>
        <taxon>Pseudomonadati</taxon>
        <taxon>Pseudomonadota</taxon>
        <taxon>Alphaproteobacteria</taxon>
        <taxon>Hyphomicrobiales</taxon>
        <taxon>Methylobacteriaceae</taxon>
        <taxon>Methylobacterium</taxon>
    </lineage>
</organism>
<protein>
    <submittedName>
        <fullName evidence="2">Protein of unassigned function</fullName>
    </submittedName>
</protein>
<keyword evidence="3" id="KW-1185">Reference proteome</keyword>
<proteinExistence type="predicted"/>
<dbReference type="Proteomes" id="UP000029492">
    <property type="component" value="Chromosome"/>
</dbReference>
<feature type="region of interest" description="Disordered" evidence="1">
    <location>
        <begin position="1"/>
        <end position="30"/>
    </location>
</feature>
<dbReference type="HOGENOM" id="CLU_2807547_0_0_5"/>
<dbReference type="KEGG" id="mor:MOC_4728"/>
<name>A0A089P386_9HYPH</name>
<sequence>MMNEVGKGNTITHDAAPRHQHAHRGRSFEHRQRLGGCADLYGLKANILQHVGRDHTDKFIGLGDEDG</sequence>
<evidence type="ECO:0000256" key="1">
    <source>
        <dbReference type="SAM" id="MobiDB-lite"/>
    </source>
</evidence>
<gene>
    <name evidence="2" type="ORF">MOC_4728</name>
</gene>
<reference evidence="2 3" key="1">
    <citation type="journal article" date="2014" name="PLoS ONE">
        <title>Genome Information of Methylobacterium oryzae, a Plant-Probiotic Methylotroph in the Phyllosphere.</title>
        <authorList>
            <person name="Kwak M.J."/>
            <person name="Jeong H."/>
            <person name="Madhaiyan M."/>
            <person name="Lee Y."/>
            <person name="Sa T.M."/>
            <person name="Oh T.K."/>
            <person name="Kim J.F."/>
        </authorList>
    </citation>
    <scope>NUCLEOTIDE SEQUENCE [LARGE SCALE GENOMIC DNA]</scope>
    <source>
        <strain evidence="2 3">CBMB20</strain>
    </source>
</reference>
<accession>A0A089P386</accession>
<evidence type="ECO:0000313" key="2">
    <source>
        <dbReference type="EMBL" id="AIQ92483.1"/>
    </source>
</evidence>
<dbReference type="AlphaFoldDB" id="A0A089P386"/>
<dbReference type="EMBL" id="CP003811">
    <property type="protein sequence ID" value="AIQ92483.1"/>
    <property type="molecule type" value="Genomic_DNA"/>
</dbReference>
<evidence type="ECO:0000313" key="3">
    <source>
        <dbReference type="Proteomes" id="UP000029492"/>
    </source>
</evidence>